<comment type="caution">
    <text evidence="2">The sequence shown here is derived from an EMBL/GenBank/DDBJ whole genome shotgun (WGS) entry which is preliminary data.</text>
</comment>
<sequence length="267" mass="29035">MTLLVQALHDAAEQPAAADAADDGIDVAHRAPRAVAADAVAVAARPGRDGVVPRHVANLPRNLAAYARVAVPDVGRIKRRDVDGRLAPGARLRHDRPREVAVRLVPRRPALHHVGRARLPQLGDDEGRRRQRHHDGGPAAQRDGRVDAGEARVAARGAVEVRLRVRAAGVAQLLEPGGHEVADAARLEGPRGLQVFQLEEDIASRRLALAERPGLGVAARHGTDGRTSQLRRRAWQTLREAFRSTGLWRRRPSFLARAACDGWVKLR</sequence>
<proteinExistence type="predicted"/>
<dbReference type="EMBL" id="PKSG01000679">
    <property type="protein sequence ID" value="POR33542.1"/>
    <property type="molecule type" value="Genomic_DNA"/>
</dbReference>
<evidence type="ECO:0000313" key="2">
    <source>
        <dbReference type="EMBL" id="POR33542.1"/>
    </source>
</evidence>
<accession>A0A2S4KTN8</accession>
<feature type="region of interest" description="Disordered" evidence="1">
    <location>
        <begin position="117"/>
        <end position="149"/>
    </location>
</feature>
<dbReference type="Proteomes" id="UP000237481">
    <property type="component" value="Unassembled WGS sequence"/>
</dbReference>
<gene>
    <name evidence="2" type="ORF">TPAR_06236</name>
</gene>
<reference evidence="2 3" key="1">
    <citation type="submission" date="2018-01" db="EMBL/GenBank/DDBJ databases">
        <title>Harnessing the power of phylogenomics to disentangle the directionality and signatures of interkingdom host jumping in the parasitic fungal genus Tolypocladium.</title>
        <authorList>
            <person name="Quandt C.A."/>
            <person name="Patterson W."/>
            <person name="Spatafora J.W."/>
        </authorList>
    </citation>
    <scope>NUCLEOTIDE SEQUENCE [LARGE SCALE GENOMIC DNA]</scope>
    <source>
        <strain evidence="2 3">NRBC 100945</strain>
    </source>
</reference>
<protein>
    <submittedName>
        <fullName evidence="2">Uncharacterized protein</fullName>
    </submittedName>
</protein>
<name>A0A2S4KTN8_9HYPO</name>
<dbReference type="AlphaFoldDB" id="A0A2S4KTN8"/>
<evidence type="ECO:0000313" key="3">
    <source>
        <dbReference type="Proteomes" id="UP000237481"/>
    </source>
</evidence>
<organism evidence="2 3">
    <name type="scientific">Tolypocladium paradoxum</name>
    <dbReference type="NCBI Taxonomy" id="94208"/>
    <lineage>
        <taxon>Eukaryota</taxon>
        <taxon>Fungi</taxon>
        <taxon>Dikarya</taxon>
        <taxon>Ascomycota</taxon>
        <taxon>Pezizomycotina</taxon>
        <taxon>Sordariomycetes</taxon>
        <taxon>Hypocreomycetidae</taxon>
        <taxon>Hypocreales</taxon>
        <taxon>Ophiocordycipitaceae</taxon>
        <taxon>Tolypocladium</taxon>
    </lineage>
</organism>
<keyword evidence="3" id="KW-1185">Reference proteome</keyword>
<evidence type="ECO:0000256" key="1">
    <source>
        <dbReference type="SAM" id="MobiDB-lite"/>
    </source>
</evidence>